<keyword evidence="1" id="KW-0378">Hydrolase</keyword>
<dbReference type="EMBL" id="JABFAI010000094">
    <property type="protein sequence ID" value="KAF4955745.1"/>
    <property type="molecule type" value="Genomic_DNA"/>
</dbReference>
<dbReference type="SUPFAM" id="SSF53474">
    <property type="entry name" value="alpha/beta-Hydrolases"/>
    <property type="match status" value="1"/>
</dbReference>
<reference evidence="2" key="2">
    <citation type="submission" date="2020-05" db="EMBL/GenBank/DDBJ databases">
        <authorList>
            <person name="Kim H.-S."/>
            <person name="Proctor R.H."/>
            <person name="Brown D.W."/>
        </authorList>
    </citation>
    <scope>NUCLEOTIDE SEQUENCE</scope>
    <source>
        <strain evidence="2">NRRL 45417</strain>
    </source>
</reference>
<evidence type="ECO:0000313" key="3">
    <source>
        <dbReference type="Proteomes" id="UP000604273"/>
    </source>
</evidence>
<organism evidence="2 3">
    <name type="scientific">Fusarium gaditjirri</name>
    <dbReference type="NCBI Taxonomy" id="282569"/>
    <lineage>
        <taxon>Eukaryota</taxon>
        <taxon>Fungi</taxon>
        <taxon>Dikarya</taxon>
        <taxon>Ascomycota</taxon>
        <taxon>Pezizomycotina</taxon>
        <taxon>Sordariomycetes</taxon>
        <taxon>Hypocreomycetidae</taxon>
        <taxon>Hypocreales</taxon>
        <taxon>Nectriaceae</taxon>
        <taxon>Fusarium</taxon>
        <taxon>Fusarium nisikadoi species complex</taxon>
    </lineage>
</organism>
<evidence type="ECO:0000313" key="2">
    <source>
        <dbReference type="EMBL" id="KAF4955745.1"/>
    </source>
</evidence>
<dbReference type="GO" id="GO:0016787">
    <property type="term" value="F:hydrolase activity"/>
    <property type="evidence" value="ECO:0007669"/>
    <property type="project" value="UniProtKB-KW"/>
</dbReference>
<dbReference type="Gene3D" id="3.40.50.1820">
    <property type="entry name" value="alpha/beta hydrolase"/>
    <property type="match status" value="1"/>
</dbReference>
<sequence length="299" mass="33406">MEQHFEHLSCIPYLENAKASEYQTLDIWVPTRLQHGDPSQMYWVIFIHGGAWRDPDITATNFAAKAVVDLFNSGVAEVIEGIASINYRLSPRTLSQPMPSGGPLGGKQQAMHPDHLNDVISGIRYLQRKFRFGDRYILTGHSCGATLAYQTLIWQSMDKHETWEAPQAIIGVAGLYDLLLLRDMDPMPPMCQQLLLAAFGTDETLWRDVSPAAYSDFETLWPSGKLAVMAYCEDDEYVSSAQVDTMHHALKLWGEKKGRLVKTLNLKGGHDEVWRTGSGLASSVEKSINYIQELSSSGT</sequence>
<dbReference type="PANTHER" id="PTHR48081:SF33">
    <property type="entry name" value="KYNURENINE FORMAMIDASE"/>
    <property type="match status" value="1"/>
</dbReference>
<reference evidence="2" key="1">
    <citation type="journal article" date="2020" name="BMC Genomics">
        <title>Correction to: Identification and distribution of gene clusters required for synthesis of sphingolipid metabolism inhibitors in diverse species of the filamentous fungus Fusarium.</title>
        <authorList>
            <person name="Kim H.S."/>
            <person name="Lohmar J.M."/>
            <person name="Busman M."/>
            <person name="Brown D.W."/>
            <person name="Naumann T.A."/>
            <person name="Divon H.H."/>
            <person name="Lysoe E."/>
            <person name="Uhlig S."/>
            <person name="Proctor R.H."/>
        </authorList>
    </citation>
    <scope>NUCLEOTIDE SEQUENCE</scope>
    <source>
        <strain evidence="2">NRRL 45417</strain>
    </source>
</reference>
<proteinExistence type="predicted"/>
<evidence type="ECO:0000256" key="1">
    <source>
        <dbReference type="ARBA" id="ARBA00022801"/>
    </source>
</evidence>
<dbReference type="InterPro" id="IPR029058">
    <property type="entry name" value="AB_hydrolase_fold"/>
</dbReference>
<keyword evidence="3" id="KW-1185">Reference proteome</keyword>
<dbReference type="InterPro" id="IPR050300">
    <property type="entry name" value="GDXG_lipolytic_enzyme"/>
</dbReference>
<accession>A0A8H4WZJ1</accession>
<evidence type="ECO:0008006" key="4">
    <source>
        <dbReference type="Google" id="ProtNLM"/>
    </source>
</evidence>
<dbReference type="AlphaFoldDB" id="A0A8H4WZJ1"/>
<name>A0A8H4WZJ1_9HYPO</name>
<dbReference type="Proteomes" id="UP000604273">
    <property type="component" value="Unassembled WGS sequence"/>
</dbReference>
<comment type="caution">
    <text evidence="2">The sequence shown here is derived from an EMBL/GenBank/DDBJ whole genome shotgun (WGS) entry which is preliminary data.</text>
</comment>
<dbReference type="OrthoDB" id="420264at2759"/>
<dbReference type="PANTHER" id="PTHR48081">
    <property type="entry name" value="AB HYDROLASE SUPERFAMILY PROTEIN C4A8.06C"/>
    <property type="match status" value="1"/>
</dbReference>
<gene>
    <name evidence="2" type="ORF">FGADI_4316</name>
</gene>
<protein>
    <recommendedName>
        <fullName evidence="4">Arylformamidase</fullName>
    </recommendedName>
</protein>